<dbReference type="Gene3D" id="2.50.20.10">
    <property type="entry name" value="Lipoprotein localisation LolA/LolB/LppX"/>
    <property type="match status" value="1"/>
</dbReference>
<evidence type="ECO:0000256" key="6">
    <source>
        <dbReference type="ARBA" id="ARBA00022729"/>
    </source>
</evidence>
<evidence type="ECO:0000256" key="8">
    <source>
        <dbReference type="ARBA" id="ARBA00022927"/>
    </source>
</evidence>
<keyword evidence="8 10" id="KW-0653">Protein transport</keyword>
<feature type="signal peptide" evidence="10">
    <location>
        <begin position="1"/>
        <end position="28"/>
    </location>
</feature>
<name>A0ABY2UG65_9GAMM</name>
<dbReference type="RefSeq" id="WP_138236297.1">
    <property type="nucleotide sequence ID" value="NZ_CP185860.1"/>
</dbReference>
<evidence type="ECO:0000313" key="11">
    <source>
        <dbReference type="EMBL" id="TLM76411.1"/>
    </source>
</evidence>
<dbReference type="SUPFAM" id="SSF89392">
    <property type="entry name" value="Prokaryotic lipoproteins and lipoprotein localization factors"/>
    <property type="match status" value="1"/>
</dbReference>
<keyword evidence="9 10" id="KW-0143">Chaperone</keyword>
<evidence type="ECO:0000256" key="4">
    <source>
        <dbReference type="ARBA" id="ARBA00014035"/>
    </source>
</evidence>
<comment type="subunit">
    <text evidence="3 10">Monomer.</text>
</comment>
<keyword evidence="12" id="KW-1185">Reference proteome</keyword>
<dbReference type="NCBIfam" id="TIGR00547">
    <property type="entry name" value="lolA"/>
    <property type="match status" value="1"/>
</dbReference>
<reference evidence="11 12" key="1">
    <citation type="submission" date="2019-05" db="EMBL/GenBank/DDBJ databases">
        <title>Microbulbifer harenosus sp. nov., an alginate-degrading bacterium isolated from coastal sand.</title>
        <authorList>
            <person name="Huang H."/>
            <person name="Mo K."/>
            <person name="Bao S."/>
        </authorList>
    </citation>
    <scope>NUCLEOTIDE SEQUENCE [LARGE SCALE GENOMIC DNA]</scope>
    <source>
        <strain evidence="11 12">HB161719</strain>
    </source>
</reference>
<evidence type="ECO:0000313" key="12">
    <source>
        <dbReference type="Proteomes" id="UP000306791"/>
    </source>
</evidence>
<dbReference type="Pfam" id="PF03548">
    <property type="entry name" value="LolA"/>
    <property type="match status" value="1"/>
</dbReference>
<sequence length="210" mass="23018" precursor="true">MKCTFGKRTLGILFIALGLGVGTTGASADASDELSRLLQPLGSISGGFRQTLKDQNGKTLQKSSGNFSVQRPGKLRWQTGEPFSQLLVTNNQKLWLYDPDLEQVTIRPVDNRMKETPALLLGGKVEEIRGSFSVENKKGAYYLTPKRASAPFKSMVIRFDSKGLPAAMTVRDGMGQTTDIQFNGMQANPKLSSSIFNFKPPKGTDIIRDE</sequence>
<dbReference type="HAMAP" id="MF_00240">
    <property type="entry name" value="LolA"/>
    <property type="match status" value="1"/>
</dbReference>
<proteinExistence type="inferred from homology"/>
<comment type="caution">
    <text evidence="11">The sequence shown here is derived from an EMBL/GenBank/DDBJ whole genome shotgun (WGS) entry which is preliminary data.</text>
</comment>
<keyword evidence="7 10" id="KW-0574">Periplasm</keyword>
<comment type="similarity">
    <text evidence="2 10">Belongs to the LolA family.</text>
</comment>
<comment type="function">
    <text evidence="10">Participates in the translocation of lipoproteins from the inner membrane to the outer membrane. Only forms a complex with a lipoprotein if the residue after the N-terminal Cys is not an aspartate (The Asp acts as a targeting signal to indicate that the lipoprotein should stay in the inner membrane).</text>
</comment>
<evidence type="ECO:0000256" key="2">
    <source>
        <dbReference type="ARBA" id="ARBA00007615"/>
    </source>
</evidence>
<comment type="subcellular location">
    <subcellularLocation>
        <location evidence="1 10">Periplasm</location>
    </subcellularLocation>
</comment>
<dbReference type="InterPro" id="IPR029046">
    <property type="entry name" value="LolA/LolB/LppX"/>
</dbReference>
<dbReference type="InterPro" id="IPR018323">
    <property type="entry name" value="OM_lipoprot_carrier_LolA_Pbac"/>
</dbReference>
<organism evidence="11 12">
    <name type="scientific">Microbulbifer harenosus</name>
    <dbReference type="NCBI Taxonomy" id="2576840"/>
    <lineage>
        <taxon>Bacteria</taxon>
        <taxon>Pseudomonadati</taxon>
        <taxon>Pseudomonadota</taxon>
        <taxon>Gammaproteobacteria</taxon>
        <taxon>Cellvibrionales</taxon>
        <taxon>Microbulbiferaceae</taxon>
        <taxon>Microbulbifer</taxon>
    </lineage>
</organism>
<dbReference type="Proteomes" id="UP000306791">
    <property type="component" value="Unassembled WGS sequence"/>
</dbReference>
<evidence type="ECO:0000256" key="1">
    <source>
        <dbReference type="ARBA" id="ARBA00004418"/>
    </source>
</evidence>
<dbReference type="InterPro" id="IPR004564">
    <property type="entry name" value="OM_lipoprot_carrier_LolA-like"/>
</dbReference>
<keyword evidence="11" id="KW-0449">Lipoprotein</keyword>
<evidence type="ECO:0000256" key="3">
    <source>
        <dbReference type="ARBA" id="ARBA00011245"/>
    </source>
</evidence>
<keyword evidence="5 10" id="KW-0813">Transport</keyword>
<dbReference type="CDD" id="cd16325">
    <property type="entry name" value="LolA"/>
    <property type="match status" value="1"/>
</dbReference>
<evidence type="ECO:0000256" key="7">
    <source>
        <dbReference type="ARBA" id="ARBA00022764"/>
    </source>
</evidence>
<accession>A0ABY2UG65</accession>
<keyword evidence="6 10" id="KW-0732">Signal</keyword>
<dbReference type="PANTHER" id="PTHR35869:SF1">
    <property type="entry name" value="OUTER-MEMBRANE LIPOPROTEIN CARRIER PROTEIN"/>
    <property type="match status" value="1"/>
</dbReference>
<evidence type="ECO:0000256" key="10">
    <source>
        <dbReference type="HAMAP-Rule" id="MF_00240"/>
    </source>
</evidence>
<evidence type="ECO:0000256" key="9">
    <source>
        <dbReference type="ARBA" id="ARBA00023186"/>
    </source>
</evidence>
<evidence type="ECO:0000256" key="5">
    <source>
        <dbReference type="ARBA" id="ARBA00022448"/>
    </source>
</evidence>
<protein>
    <recommendedName>
        <fullName evidence="4 10">Outer-membrane lipoprotein carrier protein</fullName>
    </recommendedName>
</protein>
<dbReference type="EMBL" id="VANI01000014">
    <property type="protein sequence ID" value="TLM76411.1"/>
    <property type="molecule type" value="Genomic_DNA"/>
</dbReference>
<dbReference type="PANTHER" id="PTHR35869">
    <property type="entry name" value="OUTER-MEMBRANE LIPOPROTEIN CARRIER PROTEIN"/>
    <property type="match status" value="1"/>
</dbReference>
<feature type="chain" id="PRO_5044914547" description="Outer-membrane lipoprotein carrier protein" evidence="10">
    <location>
        <begin position="29"/>
        <end position="210"/>
    </location>
</feature>
<gene>
    <name evidence="10 11" type="primary">lolA</name>
    <name evidence="11" type="ORF">FDY93_13605</name>
</gene>